<gene>
    <name evidence="3" type="ORF">JL107_06755</name>
</gene>
<dbReference type="Gene3D" id="4.10.320.10">
    <property type="entry name" value="E3-binding domain"/>
    <property type="match status" value="1"/>
</dbReference>
<evidence type="ECO:0000256" key="1">
    <source>
        <dbReference type="ARBA" id="ARBA00023125"/>
    </source>
</evidence>
<feature type="domain" description="Lsr2 DNA-binding" evidence="2">
    <location>
        <begin position="74"/>
        <end position="109"/>
    </location>
</feature>
<dbReference type="Proteomes" id="UP000663801">
    <property type="component" value="Unassembled WGS sequence"/>
</dbReference>
<keyword evidence="1" id="KW-0238">DNA-binding</keyword>
<dbReference type="InterPro" id="IPR055370">
    <property type="entry name" value="Lsr2_DNA-bd"/>
</dbReference>
<organism evidence="3 4">
    <name type="scientific">Nakamurella flavida</name>
    <dbReference type="NCBI Taxonomy" id="363630"/>
    <lineage>
        <taxon>Bacteria</taxon>
        <taxon>Bacillati</taxon>
        <taxon>Actinomycetota</taxon>
        <taxon>Actinomycetes</taxon>
        <taxon>Nakamurellales</taxon>
        <taxon>Nakamurellaceae</taxon>
        <taxon>Nakamurella</taxon>
    </lineage>
</organism>
<comment type="caution">
    <text evidence="3">The sequence shown here is derived from an EMBL/GenBank/DDBJ whole genome shotgun (WGS) entry which is preliminary data.</text>
</comment>
<protein>
    <submittedName>
        <fullName evidence="3">Lsr2 family protein</fullName>
    </submittedName>
</protein>
<dbReference type="GO" id="GO:0016746">
    <property type="term" value="F:acyltransferase activity"/>
    <property type="evidence" value="ECO:0007669"/>
    <property type="project" value="InterPro"/>
</dbReference>
<sequence length="111" mass="12517">MQETKRDLVTLDLVLPGERPQRMVLDQADFDRLITRGDVQDVLDGAEELEDDGPARLRAQTAGRAAAISSTKRDPSQIQAIRDWARQNGYQVSDRGRIKAEIEQAYQDAHQ</sequence>
<dbReference type="EMBL" id="JAERWL010000006">
    <property type="protein sequence ID" value="MBM9476139.1"/>
    <property type="molecule type" value="Genomic_DNA"/>
</dbReference>
<dbReference type="Pfam" id="PF23359">
    <property type="entry name" value="Lsr2_DNA-bd"/>
    <property type="match status" value="1"/>
</dbReference>
<evidence type="ECO:0000313" key="3">
    <source>
        <dbReference type="EMBL" id="MBM9476139.1"/>
    </source>
</evidence>
<dbReference type="GO" id="GO:0003677">
    <property type="term" value="F:DNA binding"/>
    <property type="evidence" value="ECO:0007669"/>
    <property type="project" value="UniProtKB-KW"/>
</dbReference>
<accession>A0A938YJ90</accession>
<dbReference type="AlphaFoldDB" id="A0A938YJ90"/>
<reference evidence="3" key="1">
    <citation type="submission" date="2021-01" db="EMBL/GenBank/DDBJ databases">
        <title>KCTC 19127 draft genome.</title>
        <authorList>
            <person name="An D."/>
        </authorList>
    </citation>
    <scope>NUCLEOTIDE SEQUENCE</scope>
    <source>
        <strain evidence="3">KCTC 19127</strain>
    </source>
</reference>
<dbReference type="InterPro" id="IPR036625">
    <property type="entry name" value="E3-bd_dom_sf"/>
</dbReference>
<keyword evidence="4" id="KW-1185">Reference proteome</keyword>
<name>A0A938YJ90_9ACTN</name>
<evidence type="ECO:0000259" key="2">
    <source>
        <dbReference type="Pfam" id="PF23359"/>
    </source>
</evidence>
<evidence type="ECO:0000313" key="4">
    <source>
        <dbReference type="Proteomes" id="UP000663801"/>
    </source>
</evidence>
<proteinExistence type="predicted"/>